<dbReference type="AlphaFoldDB" id="A0AAX4L2I9"/>
<evidence type="ECO:0000313" key="2">
    <source>
        <dbReference type="Proteomes" id="UP001432202"/>
    </source>
</evidence>
<organism evidence="1 2">
    <name type="scientific">Sulfolobus tengchongensis</name>
    <dbReference type="NCBI Taxonomy" id="207809"/>
    <lineage>
        <taxon>Archaea</taxon>
        <taxon>Thermoproteota</taxon>
        <taxon>Thermoprotei</taxon>
        <taxon>Sulfolobales</taxon>
        <taxon>Sulfolobaceae</taxon>
        <taxon>Sulfolobus</taxon>
    </lineage>
</organism>
<dbReference type="Proteomes" id="UP001432202">
    <property type="component" value="Chromosome"/>
</dbReference>
<protein>
    <submittedName>
        <fullName evidence="1">Uncharacterized protein</fullName>
    </submittedName>
</protein>
<gene>
    <name evidence="1" type="ORF">V6M85_02115</name>
</gene>
<dbReference type="RefSeq" id="WP_338602388.1">
    <property type="nucleotide sequence ID" value="NZ_CP146016.1"/>
</dbReference>
<accession>A0AAX4L2I9</accession>
<dbReference type="EMBL" id="CP146016">
    <property type="protein sequence ID" value="WWQ60897.1"/>
    <property type="molecule type" value="Genomic_DNA"/>
</dbReference>
<dbReference type="GeneID" id="89335526"/>
<name>A0AAX4L2I9_9CREN</name>
<sequence length="42" mass="4884">MVPKIADIKREFNEKIKEIHSKLKCEIATIPFKDNLTSVLEI</sequence>
<proteinExistence type="predicted"/>
<reference evidence="1 2" key="1">
    <citation type="submission" date="2024-02" db="EMBL/GenBank/DDBJ databases">
        <title>STSV induces naive adaptation in Sulfolobus.</title>
        <authorList>
            <person name="Xiang X."/>
            <person name="Song M."/>
        </authorList>
    </citation>
    <scope>NUCLEOTIDE SEQUENCE [LARGE SCALE GENOMIC DNA]</scope>
    <source>
        <strain evidence="1 2">RT2</strain>
    </source>
</reference>
<evidence type="ECO:0000313" key="1">
    <source>
        <dbReference type="EMBL" id="WWQ60897.1"/>
    </source>
</evidence>
<keyword evidence="2" id="KW-1185">Reference proteome</keyword>